<dbReference type="AlphaFoldDB" id="A0A077QKT8"/>
<gene>
    <name evidence="1" type="ORF">XBI1_2800006</name>
</gene>
<organism evidence="1">
    <name type="scientific">Xenorhabdus bovienii str. Intermedium</name>
    <dbReference type="NCBI Taxonomy" id="1379677"/>
    <lineage>
        <taxon>Bacteria</taxon>
        <taxon>Pseudomonadati</taxon>
        <taxon>Pseudomonadota</taxon>
        <taxon>Gammaproteobacteria</taxon>
        <taxon>Enterobacterales</taxon>
        <taxon>Morganellaceae</taxon>
        <taxon>Xenorhabdus</taxon>
    </lineage>
</organism>
<reference evidence="1" key="1">
    <citation type="submission" date="2013-07" db="EMBL/GenBank/DDBJ databases">
        <title>Sub-species coevolution in mutualistic symbiosis.</title>
        <authorList>
            <person name="Murfin K."/>
            <person name="Klassen J."/>
            <person name="Lee M."/>
            <person name="Forst S."/>
            <person name="Stock P."/>
            <person name="Goodrich-Blair H."/>
        </authorList>
    </citation>
    <scope>NUCLEOTIDE SEQUENCE [LARGE SCALE GENOMIC DNA]</scope>
    <source>
        <strain evidence="1">Intermedium</strain>
    </source>
</reference>
<sequence length="73" mass="8094">MNHEQFIEKNVQAELTKLGFSSSIAGMASDRAVEHYRRSGSASRKGKKFEDCLSVAKAWASKYSTEKPKGKKA</sequence>
<dbReference type="RefSeq" id="WP_038189693.1">
    <property type="nucleotide sequence ID" value="NZ_CAWLWA010000196.1"/>
</dbReference>
<proteinExistence type="predicted"/>
<dbReference type="HOGENOM" id="CLU_191346_0_0_6"/>
<dbReference type="EMBL" id="CBTB010000202">
    <property type="protein sequence ID" value="CDH33880.1"/>
    <property type="molecule type" value="Genomic_DNA"/>
</dbReference>
<comment type="caution">
    <text evidence="1">The sequence shown here is derived from an EMBL/GenBank/DDBJ whole genome shotgun (WGS) entry which is preliminary data.</text>
</comment>
<accession>A0A077QKT8</accession>
<name>A0A077QKT8_XENBV</name>
<evidence type="ECO:0000313" key="1">
    <source>
        <dbReference type="EMBL" id="CDH33880.1"/>
    </source>
</evidence>
<dbReference type="Proteomes" id="UP000028480">
    <property type="component" value="Unassembled WGS sequence"/>
</dbReference>
<protein>
    <submittedName>
        <fullName evidence="1">Uncharacterized protein</fullName>
    </submittedName>
</protein>